<dbReference type="InterPro" id="IPR036186">
    <property type="entry name" value="Serpin_sf"/>
</dbReference>
<reference evidence="3 4" key="1">
    <citation type="submission" date="2021-03" db="EMBL/GenBank/DDBJ databases">
        <title>Genomic Encyclopedia of Type Strains, Phase IV (KMG-IV): sequencing the most valuable type-strain genomes for metagenomic binning, comparative biology and taxonomic classification.</title>
        <authorList>
            <person name="Goeker M."/>
        </authorList>
    </citation>
    <scope>NUCLEOTIDE SEQUENCE [LARGE SCALE GENOMIC DNA]</scope>
    <source>
        <strain evidence="3 4">DSM 25790</strain>
    </source>
</reference>
<dbReference type="InterPro" id="IPR023796">
    <property type="entry name" value="Serpin_dom"/>
</dbReference>
<dbReference type="Proteomes" id="UP001519294">
    <property type="component" value="Unassembled WGS sequence"/>
</dbReference>
<dbReference type="SUPFAM" id="SSF56574">
    <property type="entry name" value="Serpins"/>
    <property type="match status" value="1"/>
</dbReference>
<dbReference type="PROSITE" id="PS00284">
    <property type="entry name" value="SERPIN"/>
    <property type="match status" value="1"/>
</dbReference>
<dbReference type="InterPro" id="IPR023795">
    <property type="entry name" value="Serpin_CS"/>
</dbReference>
<accession>A0ABS4S7S6</accession>
<name>A0ABS4S7S6_9BACI</name>
<dbReference type="RefSeq" id="WP_051681473.1">
    <property type="nucleotide sequence ID" value="NZ_JAGIKX010000010.1"/>
</dbReference>
<dbReference type="CDD" id="cd19588">
    <property type="entry name" value="serpin_miropin-like"/>
    <property type="match status" value="1"/>
</dbReference>
<dbReference type="InterPro" id="IPR042178">
    <property type="entry name" value="Serpin_sf_1"/>
</dbReference>
<feature type="domain" description="Serpin" evidence="2">
    <location>
        <begin position="56"/>
        <end position="414"/>
    </location>
</feature>
<keyword evidence="4" id="KW-1185">Reference proteome</keyword>
<gene>
    <name evidence="3" type="ORF">J2Z81_001485</name>
</gene>
<proteinExistence type="inferred from homology"/>
<dbReference type="PANTHER" id="PTHR11461">
    <property type="entry name" value="SERINE PROTEASE INHIBITOR, SERPIN"/>
    <property type="match status" value="1"/>
</dbReference>
<comment type="similarity">
    <text evidence="1">Belongs to the serpin family.</text>
</comment>
<dbReference type="InterPro" id="IPR042185">
    <property type="entry name" value="Serpin_sf_2"/>
</dbReference>
<dbReference type="EMBL" id="JAGIKX010000010">
    <property type="protein sequence ID" value="MBP2257537.1"/>
    <property type="molecule type" value="Genomic_DNA"/>
</dbReference>
<protein>
    <submittedName>
        <fullName evidence="3">Serpin B</fullName>
    </submittedName>
</protein>
<dbReference type="SMART" id="SM00093">
    <property type="entry name" value="SERPIN"/>
    <property type="match status" value="1"/>
</dbReference>
<dbReference type="Pfam" id="PF00079">
    <property type="entry name" value="Serpin"/>
    <property type="match status" value="1"/>
</dbReference>
<dbReference type="PANTHER" id="PTHR11461:SF211">
    <property type="entry name" value="GH10112P-RELATED"/>
    <property type="match status" value="1"/>
</dbReference>
<dbReference type="Gene3D" id="2.30.39.10">
    <property type="entry name" value="Alpha-1-antitrypsin, domain 1"/>
    <property type="match status" value="1"/>
</dbReference>
<evidence type="ECO:0000259" key="2">
    <source>
        <dbReference type="SMART" id="SM00093"/>
    </source>
</evidence>
<dbReference type="PROSITE" id="PS51257">
    <property type="entry name" value="PROKAR_LIPOPROTEIN"/>
    <property type="match status" value="1"/>
</dbReference>
<evidence type="ECO:0000256" key="1">
    <source>
        <dbReference type="RuleBase" id="RU000411"/>
    </source>
</evidence>
<evidence type="ECO:0000313" key="3">
    <source>
        <dbReference type="EMBL" id="MBP2257537.1"/>
    </source>
</evidence>
<organism evidence="3 4">
    <name type="scientific">Virgibacillus alimentarius</name>
    <dbReference type="NCBI Taxonomy" id="698769"/>
    <lineage>
        <taxon>Bacteria</taxon>
        <taxon>Bacillati</taxon>
        <taxon>Bacillota</taxon>
        <taxon>Bacilli</taxon>
        <taxon>Bacillales</taxon>
        <taxon>Bacillaceae</taxon>
        <taxon>Virgibacillus</taxon>
    </lineage>
</organism>
<dbReference type="InterPro" id="IPR000215">
    <property type="entry name" value="Serpin_fam"/>
</dbReference>
<sequence length="414" mass="47223">MKRLAVLFSLGILFMTMVGCSTEKESSQHKPGNTDDIQFNQEDYKEIIPSNNELGFNLFSELKTDEYLNTFISPTSLFLSLSMLYNGAHGVTQKEIAEVLGVEDTEVQKLNEANASLMSIMDKKSNHVKLFLANAMWLNEDFQFQEDFVHPIKSYFHAEANAIDIHDTKSADKINNWVKNATNDKIEQIADKPLNPDLISILTNAIYFKGSWTYPFDQKQTKDGTFHLSEKSKKDVSFMKLTEDLEYLNDKEFQAVSLPYGEEEMSMKVFLPKKNSSLKEFEEMLSSKNWKVWNSEFQTKKGTIILPKFQIDYETSLNKTLQQLGMESAFNKDANFSRMIQGNDPVWIGQVKQKTYIDVNEEGTEASAATSTEMETTSAPVNKPFQMKVNRPFFIAITDDETGAILFIGSIYQP</sequence>
<dbReference type="Gene3D" id="3.30.497.10">
    <property type="entry name" value="Antithrombin, subunit I, domain 2"/>
    <property type="match status" value="1"/>
</dbReference>
<comment type="caution">
    <text evidence="3">The sequence shown here is derived from an EMBL/GenBank/DDBJ whole genome shotgun (WGS) entry which is preliminary data.</text>
</comment>
<evidence type="ECO:0000313" key="4">
    <source>
        <dbReference type="Proteomes" id="UP001519294"/>
    </source>
</evidence>